<sequence>MQTIFLQAAPDGGMLPQLLMFGAIILVFYFFMIRPQQKKAKDQKKFREELTKGMQVVTIGGLHGRLTAVNDDTVEIEVDKGVRLVFEKSAISLEATAKVK</sequence>
<dbReference type="NCBIfam" id="TIGR00739">
    <property type="entry name" value="yajC"/>
    <property type="match status" value="1"/>
</dbReference>
<evidence type="ECO:0000256" key="6">
    <source>
        <dbReference type="ARBA" id="ARBA00022692"/>
    </source>
</evidence>
<evidence type="ECO:0000256" key="3">
    <source>
        <dbReference type="ARBA" id="ARBA00014962"/>
    </source>
</evidence>
<keyword evidence="13" id="KW-1185">Reference proteome</keyword>
<dbReference type="SMART" id="SM01323">
    <property type="entry name" value="YajC"/>
    <property type="match status" value="1"/>
</dbReference>
<dbReference type="OrthoDB" id="9800132at2"/>
<dbReference type="Proteomes" id="UP000185924">
    <property type="component" value="Unassembled WGS sequence"/>
</dbReference>
<keyword evidence="4" id="KW-0813">Transport</keyword>
<evidence type="ECO:0000256" key="7">
    <source>
        <dbReference type="ARBA" id="ARBA00022927"/>
    </source>
</evidence>
<keyword evidence="5" id="KW-1003">Cell membrane</keyword>
<dbReference type="GO" id="GO:0015031">
    <property type="term" value="P:protein transport"/>
    <property type="evidence" value="ECO:0007669"/>
    <property type="project" value="UniProtKB-KW"/>
</dbReference>
<evidence type="ECO:0000256" key="5">
    <source>
        <dbReference type="ARBA" id="ARBA00022475"/>
    </source>
</evidence>
<dbReference type="InterPro" id="IPR003849">
    <property type="entry name" value="Preprotein_translocase_YajC"/>
</dbReference>
<dbReference type="PANTHER" id="PTHR33909:SF1">
    <property type="entry name" value="SEC TRANSLOCON ACCESSORY COMPLEX SUBUNIT YAJC"/>
    <property type="match status" value="1"/>
</dbReference>
<evidence type="ECO:0000313" key="13">
    <source>
        <dbReference type="Proteomes" id="UP000185924"/>
    </source>
</evidence>
<protein>
    <recommendedName>
        <fullName evidence="3">Sec translocon accessory complex subunit YajC</fullName>
    </recommendedName>
</protein>
<evidence type="ECO:0000256" key="10">
    <source>
        <dbReference type="ARBA" id="ARBA00023136"/>
    </source>
</evidence>
<dbReference type="RefSeq" id="WP_007655023.1">
    <property type="nucleotide sequence ID" value="NZ_FTNM01000001.1"/>
</dbReference>
<keyword evidence="10 11" id="KW-0472">Membrane</keyword>
<comment type="subcellular location">
    <subcellularLocation>
        <location evidence="1">Cell membrane</location>
        <topology evidence="1">Single-pass membrane protein</topology>
    </subcellularLocation>
</comment>
<evidence type="ECO:0000256" key="8">
    <source>
        <dbReference type="ARBA" id="ARBA00022989"/>
    </source>
</evidence>
<feature type="transmembrane region" description="Helical" evidence="11">
    <location>
        <begin position="14"/>
        <end position="33"/>
    </location>
</feature>
<evidence type="ECO:0000256" key="9">
    <source>
        <dbReference type="ARBA" id="ARBA00023010"/>
    </source>
</evidence>
<evidence type="ECO:0000256" key="2">
    <source>
        <dbReference type="ARBA" id="ARBA00006742"/>
    </source>
</evidence>
<comment type="similarity">
    <text evidence="2">Belongs to the YajC family.</text>
</comment>
<dbReference type="PANTHER" id="PTHR33909">
    <property type="entry name" value="SEC TRANSLOCON ACCESSORY COMPLEX SUBUNIT YAJC"/>
    <property type="match status" value="1"/>
</dbReference>
<dbReference type="AlphaFoldDB" id="A0A1N6UIQ2"/>
<accession>A0A1N6UIQ2</accession>
<dbReference type="GO" id="GO:0005886">
    <property type="term" value="C:plasma membrane"/>
    <property type="evidence" value="ECO:0007669"/>
    <property type="project" value="UniProtKB-SubCell"/>
</dbReference>
<keyword evidence="7" id="KW-0653">Protein transport</keyword>
<reference evidence="13" key="1">
    <citation type="submission" date="2017-01" db="EMBL/GenBank/DDBJ databases">
        <authorList>
            <person name="Varghese N."/>
            <person name="Submissions S."/>
        </authorList>
    </citation>
    <scope>NUCLEOTIDE SEQUENCE [LARGE SCALE GENOMIC DNA]</scope>
    <source>
        <strain evidence="13">DM9</strain>
    </source>
</reference>
<evidence type="ECO:0000313" key="12">
    <source>
        <dbReference type="EMBL" id="SIQ65422.1"/>
    </source>
</evidence>
<dbReference type="Pfam" id="PF02699">
    <property type="entry name" value="YajC"/>
    <property type="match status" value="1"/>
</dbReference>
<organism evidence="12 13">
    <name type="scientific">Pontibacter lucknowensis</name>
    <dbReference type="NCBI Taxonomy" id="1077936"/>
    <lineage>
        <taxon>Bacteria</taxon>
        <taxon>Pseudomonadati</taxon>
        <taxon>Bacteroidota</taxon>
        <taxon>Cytophagia</taxon>
        <taxon>Cytophagales</taxon>
        <taxon>Hymenobacteraceae</taxon>
        <taxon>Pontibacter</taxon>
    </lineage>
</organism>
<name>A0A1N6UIQ2_9BACT</name>
<gene>
    <name evidence="12" type="ORF">SAMN05421545_0902</name>
</gene>
<keyword evidence="8 11" id="KW-1133">Transmembrane helix</keyword>
<proteinExistence type="inferred from homology"/>
<keyword evidence="9" id="KW-0811">Translocation</keyword>
<keyword evidence="6 11" id="KW-0812">Transmembrane</keyword>
<dbReference type="EMBL" id="FTNM01000001">
    <property type="protein sequence ID" value="SIQ65422.1"/>
    <property type="molecule type" value="Genomic_DNA"/>
</dbReference>
<evidence type="ECO:0000256" key="4">
    <source>
        <dbReference type="ARBA" id="ARBA00022448"/>
    </source>
</evidence>
<evidence type="ECO:0000256" key="1">
    <source>
        <dbReference type="ARBA" id="ARBA00004162"/>
    </source>
</evidence>
<dbReference type="STRING" id="1077936.SAMN05421545_0902"/>
<evidence type="ECO:0000256" key="11">
    <source>
        <dbReference type="SAM" id="Phobius"/>
    </source>
</evidence>
<dbReference type="PRINTS" id="PR01853">
    <property type="entry name" value="YAJCTRNLCASE"/>
</dbReference>